<dbReference type="PROSITE" id="PS50845">
    <property type="entry name" value="RETICULON"/>
    <property type="match status" value="1"/>
</dbReference>
<feature type="transmembrane region" description="Helical" evidence="6">
    <location>
        <begin position="197"/>
        <end position="215"/>
    </location>
</feature>
<evidence type="ECO:0000256" key="5">
    <source>
        <dbReference type="ARBA" id="ARBA00023136"/>
    </source>
</evidence>
<comment type="caution">
    <text evidence="8">The sequence shown here is derived from an EMBL/GenBank/DDBJ whole genome shotgun (WGS) entry which is preliminary data.</text>
</comment>
<dbReference type="EMBL" id="CAJVPG010000144">
    <property type="protein sequence ID" value="CAG8362971.1"/>
    <property type="molecule type" value="Genomic_DNA"/>
</dbReference>
<proteinExistence type="predicted"/>
<protein>
    <recommendedName>
        <fullName evidence="6">Reticulon-like protein</fullName>
    </recommendedName>
</protein>
<dbReference type="Proteomes" id="UP001152649">
    <property type="component" value="Unassembled WGS sequence"/>
</dbReference>
<dbReference type="Pfam" id="PF02453">
    <property type="entry name" value="Reticulon"/>
    <property type="match status" value="1"/>
</dbReference>
<dbReference type="GO" id="GO:0005789">
    <property type="term" value="C:endoplasmic reticulum membrane"/>
    <property type="evidence" value="ECO:0007669"/>
    <property type="project" value="UniProtKB-SubCell"/>
</dbReference>
<accession>A0A9W4IVH4</accession>
<sequence>MASGDVTYPSTGISAYLCFFSVFLGPIVDNVKAEASRTGDELRDLSNSRVTPSTTTADGQPLTHYHSLLYSLLSWEQPRATAVSYASVISFIFAARYLPLLPWVFKFLYMSLGATAAVEVAGHVILKRGIASGFRPRRYYTIPKETVEAVLEDLEQLVDFFLIEFQRILFAENVLHTILAFTAAFTGYWLIRFVPFWGLAVVAVTTTYFAPLIYISNREIIDEQIANAQEIINAQTNQLCDLAGERTSQATGLMKQYVGEYSSKAQGYIGSRRSTSPEVTKVVSPIKHEVITESAKTEPLESFTAPVAESAPVIKTEDFPEAPQAAPVAQALDSDIVASIEPAEQAGDREPLLAI</sequence>
<organism evidence="8 9">
    <name type="scientific">Penicillium salamii</name>
    <dbReference type="NCBI Taxonomy" id="1612424"/>
    <lineage>
        <taxon>Eukaryota</taxon>
        <taxon>Fungi</taxon>
        <taxon>Dikarya</taxon>
        <taxon>Ascomycota</taxon>
        <taxon>Pezizomycotina</taxon>
        <taxon>Eurotiomycetes</taxon>
        <taxon>Eurotiomycetidae</taxon>
        <taxon>Eurotiales</taxon>
        <taxon>Aspergillaceae</taxon>
        <taxon>Penicillium</taxon>
    </lineage>
</organism>
<keyword evidence="3 6" id="KW-0256">Endoplasmic reticulum</keyword>
<evidence type="ECO:0000313" key="8">
    <source>
        <dbReference type="EMBL" id="CAG8362971.1"/>
    </source>
</evidence>
<evidence type="ECO:0000256" key="2">
    <source>
        <dbReference type="ARBA" id="ARBA00022692"/>
    </source>
</evidence>
<comment type="subcellular location">
    <subcellularLocation>
        <location evidence="1 6">Endoplasmic reticulum membrane</location>
        <topology evidence="1 6">Multi-pass membrane protein</topology>
    </subcellularLocation>
</comment>
<evidence type="ECO:0000256" key="6">
    <source>
        <dbReference type="RuleBase" id="RU363132"/>
    </source>
</evidence>
<gene>
    <name evidence="8" type="ORF">PSALAMII_LOCUS3973</name>
</gene>
<keyword evidence="4 6" id="KW-1133">Transmembrane helix</keyword>
<dbReference type="OrthoDB" id="567788at2759"/>
<evidence type="ECO:0000256" key="1">
    <source>
        <dbReference type="ARBA" id="ARBA00004477"/>
    </source>
</evidence>
<dbReference type="AlphaFoldDB" id="A0A9W4IVH4"/>
<name>A0A9W4IVH4_9EURO</name>
<keyword evidence="9" id="KW-1185">Reference proteome</keyword>
<evidence type="ECO:0000313" key="9">
    <source>
        <dbReference type="Proteomes" id="UP001152649"/>
    </source>
</evidence>
<keyword evidence="5 6" id="KW-0472">Membrane</keyword>
<evidence type="ECO:0000259" key="7">
    <source>
        <dbReference type="PROSITE" id="PS50845"/>
    </source>
</evidence>
<evidence type="ECO:0000256" key="4">
    <source>
        <dbReference type="ARBA" id="ARBA00022989"/>
    </source>
</evidence>
<feature type="transmembrane region" description="Helical" evidence="6">
    <location>
        <begin position="174"/>
        <end position="191"/>
    </location>
</feature>
<evidence type="ECO:0000256" key="3">
    <source>
        <dbReference type="ARBA" id="ARBA00022824"/>
    </source>
</evidence>
<feature type="domain" description="Reticulon" evidence="7">
    <location>
        <begin position="69"/>
        <end position="266"/>
    </location>
</feature>
<feature type="transmembrane region" description="Helical" evidence="6">
    <location>
        <begin position="82"/>
        <end position="101"/>
    </location>
</feature>
<reference evidence="8" key="1">
    <citation type="submission" date="2021-07" db="EMBL/GenBank/DDBJ databases">
        <authorList>
            <person name="Branca A.L. A."/>
        </authorList>
    </citation>
    <scope>NUCLEOTIDE SEQUENCE</scope>
</reference>
<feature type="transmembrane region" description="Helical" evidence="6">
    <location>
        <begin position="6"/>
        <end position="28"/>
    </location>
</feature>
<dbReference type="InterPro" id="IPR003388">
    <property type="entry name" value="Reticulon"/>
</dbReference>
<keyword evidence="2 6" id="KW-0812">Transmembrane</keyword>